<accession>A0ABD5V8E6</accession>
<gene>
    <name evidence="1" type="ORF">ACFQGB_02345</name>
</gene>
<dbReference type="RefSeq" id="WP_379761994.1">
    <property type="nucleotide sequence ID" value="NZ_JAZAQL010000001.1"/>
</dbReference>
<evidence type="ECO:0000313" key="1">
    <source>
        <dbReference type="EMBL" id="MFC6951694.1"/>
    </source>
</evidence>
<organism evidence="1 2">
    <name type="scientific">Halorubellus litoreus</name>
    <dbReference type="NCBI Taxonomy" id="755308"/>
    <lineage>
        <taxon>Archaea</taxon>
        <taxon>Methanobacteriati</taxon>
        <taxon>Methanobacteriota</taxon>
        <taxon>Stenosarchaea group</taxon>
        <taxon>Halobacteria</taxon>
        <taxon>Halobacteriales</taxon>
        <taxon>Halorubellaceae</taxon>
        <taxon>Halorubellus</taxon>
    </lineage>
</organism>
<proteinExistence type="predicted"/>
<sequence length="143" mass="15489">MFHDQRHDVDGLSVDDLRAEYAQDLAAVVESHGVDAVVDATGLDRDAVERLADADLPEGLSLADAAAVLSLKDGVADPDTVVEIACDHLLLGMTTGVMDVDAVESDLAIELDAKEVQQKIERRAPMSFDEYVHIQHVIASRQR</sequence>
<keyword evidence="2" id="KW-1185">Reference proteome</keyword>
<comment type="caution">
    <text evidence="1">The sequence shown here is derived from an EMBL/GenBank/DDBJ whole genome shotgun (WGS) entry which is preliminary data.</text>
</comment>
<dbReference type="Proteomes" id="UP001596395">
    <property type="component" value="Unassembled WGS sequence"/>
</dbReference>
<protein>
    <submittedName>
        <fullName evidence="1">DUF5791 family protein</fullName>
    </submittedName>
</protein>
<reference evidence="1 2" key="1">
    <citation type="journal article" date="2019" name="Int. J. Syst. Evol. Microbiol.">
        <title>The Global Catalogue of Microorganisms (GCM) 10K type strain sequencing project: providing services to taxonomists for standard genome sequencing and annotation.</title>
        <authorList>
            <consortium name="The Broad Institute Genomics Platform"/>
            <consortium name="The Broad Institute Genome Sequencing Center for Infectious Disease"/>
            <person name="Wu L."/>
            <person name="Ma J."/>
        </authorList>
    </citation>
    <scope>NUCLEOTIDE SEQUENCE [LARGE SCALE GENOMIC DNA]</scope>
    <source>
        <strain evidence="1 2">GX26</strain>
    </source>
</reference>
<evidence type="ECO:0000313" key="2">
    <source>
        <dbReference type="Proteomes" id="UP001596395"/>
    </source>
</evidence>
<dbReference type="EMBL" id="JBHSXN010000001">
    <property type="protein sequence ID" value="MFC6951694.1"/>
    <property type="molecule type" value="Genomic_DNA"/>
</dbReference>
<dbReference type="InterPro" id="IPR043809">
    <property type="entry name" value="DUF5791"/>
</dbReference>
<name>A0ABD5V8E6_9EURY</name>
<dbReference type="AlphaFoldDB" id="A0ABD5V8E6"/>
<dbReference type="Pfam" id="PF19104">
    <property type="entry name" value="DUF5791"/>
    <property type="match status" value="1"/>
</dbReference>